<dbReference type="OrthoDB" id="1522294at2"/>
<keyword evidence="2" id="KW-1133">Transmembrane helix</keyword>
<dbReference type="RefSeq" id="WP_015693357.1">
    <property type="nucleotide sequence ID" value="NC_016940.1"/>
</dbReference>
<dbReference type="EMBL" id="CP002831">
    <property type="protein sequence ID" value="AFC25757.1"/>
    <property type="molecule type" value="Genomic_DNA"/>
</dbReference>
<dbReference type="AlphaFoldDB" id="H6KZI1"/>
<keyword evidence="1" id="KW-0802">TPR repeat</keyword>
<evidence type="ECO:0000313" key="3">
    <source>
        <dbReference type="EMBL" id="AFC25757.1"/>
    </source>
</evidence>
<dbReference type="InterPro" id="IPR011990">
    <property type="entry name" value="TPR-like_helical_dom_sf"/>
</dbReference>
<keyword evidence="2" id="KW-0472">Membrane</keyword>
<evidence type="ECO:0000256" key="1">
    <source>
        <dbReference type="PROSITE-ProRule" id="PRU00339"/>
    </source>
</evidence>
<feature type="transmembrane region" description="Helical" evidence="2">
    <location>
        <begin position="171"/>
        <end position="196"/>
    </location>
</feature>
<dbReference type="Proteomes" id="UP000007519">
    <property type="component" value="Chromosome"/>
</dbReference>
<feature type="repeat" description="TPR" evidence="1">
    <location>
        <begin position="49"/>
        <end position="82"/>
    </location>
</feature>
<dbReference type="KEGG" id="sgn:SGRA_3029"/>
<evidence type="ECO:0000313" key="4">
    <source>
        <dbReference type="Proteomes" id="UP000007519"/>
    </source>
</evidence>
<organism evidence="3 4">
    <name type="scientific">Saprospira grandis (strain Lewin)</name>
    <dbReference type="NCBI Taxonomy" id="984262"/>
    <lineage>
        <taxon>Bacteria</taxon>
        <taxon>Pseudomonadati</taxon>
        <taxon>Bacteroidota</taxon>
        <taxon>Saprospiria</taxon>
        <taxon>Saprospirales</taxon>
        <taxon>Saprospiraceae</taxon>
        <taxon>Saprospira</taxon>
    </lineage>
</organism>
<keyword evidence="2" id="KW-0812">Transmembrane</keyword>
<accession>H6KZI1</accession>
<feature type="transmembrane region" description="Helical" evidence="2">
    <location>
        <begin position="145"/>
        <end position="165"/>
    </location>
</feature>
<gene>
    <name evidence="3" type="ordered locus">SGRA_3029</name>
</gene>
<reference evidence="3 4" key="1">
    <citation type="journal article" date="2012" name="Stand. Genomic Sci.">
        <title>Complete genome sequencing and analysis of Saprospira grandis str. Lewin, a predatory marine bacterium.</title>
        <authorList>
            <person name="Saw J.H."/>
            <person name="Yuryev A."/>
            <person name="Kanbe M."/>
            <person name="Hou S."/>
            <person name="Young A.G."/>
            <person name="Aizawa S."/>
            <person name="Alam M."/>
        </authorList>
    </citation>
    <scope>NUCLEOTIDE SEQUENCE [LARGE SCALE GENOMIC DNA]</scope>
    <source>
        <strain evidence="3 4">Lewin</strain>
    </source>
</reference>
<dbReference type="PROSITE" id="PS50005">
    <property type="entry name" value="TPR"/>
    <property type="match status" value="1"/>
</dbReference>
<keyword evidence="4" id="KW-1185">Reference proteome</keyword>
<dbReference type="SMART" id="SM00028">
    <property type="entry name" value="TPR"/>
    <property type="match status" value="2"/>
</dbReference>
<protein>
    <submittedName>
        <fullName evidence="3">PspC domain family</fullName>
    </submittedName>
</protein>
<sequence>MEEKVLQKYLEKLLQIQARPTHFGEQDFRIALSELNLTAEEKKALAQEFEQRFKLGSNYYQAKNYDKAIEQLETAKAIEPYHLACHLLLTDAYKLRYLAEHKPADYERSLALCQEGLRLQSHNPFFSGVETAIEKYQQGRHQLRWAMLGLFPLANLLLAGLYFGAQANLSSSLLLGMTLGFSLFVAAFSASFYWHYAKRKKALKRERISLKFVVKK</sequence>
<dbReference type="SUPFAM" id="SSF48452">
    <property type="entry name" value="TPR-like"/>
    <property type="match status" value="1"/>
</dbReference>
<proteinExistence type="predicted"/>
<dbReference type="Gene3D" id="1.25.40.10">
    <property type="entry name" value="Tetratricopeptide repeat domain"/>
    <property type="match status" value="1"/>
</dbReference>
<evidence type="ECO:0000256" key="2">
    <source>
        <dbReference type="SAM" id="Phobius"/>
    </source>
</evidence>
<dbReference type="InterPro" id="IPR019734">
    <property type="entry name" value="TPR_rpt"/>
</dbReference>
<dbReference type="HOGENOM" id="CLU_1276865_0_0_10"/>
<name>H6KZI1_SAPGL</name>